<comment type="caution">
    <text evidence="2">The sequence shown here is derived from an EMBL/GenBank/DDBJ whole genome shotgun (WGS) entry which is preliminary data.</text>
</comment>
<sequence length="875" mass="92725">MKGKNECIDSSAVFKRTTLSIVVALIVVGTSVPPAYADGTLDYNNVLYYYNGVPLSSYDQVNVTTSASGGTSTLAGFGVYLHTNGMNSPVLNDITIKTTGSAADAIRGNSEAVYFKAKNLTIEATGSSADGINVASDFNNNYDSLVYVSESTNISVKDGVGVRANNFQNAGANSIIVLAGSSVIRVTGTGSASNASDSKGYAVYAGNRNKDTNGLGGMDIISGKNNNTLGNSYVFIGANSEISTASKTGHAVYANKGGLIQLGDGADISTTGDSALAIYAATEQQGTYTDNVRPGSVYLAGGAKLRAANSADVIQANGIGSIIASQYLAVPEISDSHLRTDRLDIDKTALSDSAGVFDIEGNINAINGGTIALNMSNTSHFVGSSSVDAASTVNLNIDGRSSLWTMTKDSTLTNLTLNNATLSYQSPENGSPLTPKTLTVNGNYDGNGGTLMLNTVLGNDNSLTDKLIVQGNTSGTTNVAVNNVGGSGDKTVNGIEVIHVDGASDGNFVKAGRIVAGSYEYDLRRGEGAQTSNWYLMNAASTTVDPVPEQPTIRPESGSYLANQAAANTMFNTRLHDRLGDTQYTDLLTGEQKVTSMWMRHVGGHTRFKDSSGQLSTQSNRYVLQLGGDIAQWSTNGLDRWHLGLMAGYGNSQSNTRSDVTRYHSRGQVTGYSAGVYGTWYANDAEKTGTYLDSWVLYNWFNNKVYGDKLATEKYDSDGITASVEGGYSFLMAQRDDGRSAYWIQPKAQLTWMDVQADSLTEANGTRVKSQNDGNLQTRLGVKAFIKGHSAIDDGKEREFQPFVEANWIYNTQSSGVTMNGISNYQAGTRNIGELKAGVEGQLGKNLHLWGNVAQQVGDKGYSDTQGMLGIKYAF</sequence>
<dbReference type="SMART" id="SM00869">
    <property type="entry name" value="Autotransporter"/>
    <property type="match status" value="1"/>
</dbReference>
<dbReference type="CDD" id="cd01344">
    <property type="entry name" value="PL2_Passenger_AT"/>
    <property type="match status" value="1"/>
</dbReference>
<proteinExistence type="predicted"/>
<dbReference type="InterPro" id="IPR005546">
    <property type="entry name" value="Autotransporte_beta"/>
</dbReference>
<dbReference type="GO" id="GO:0019867">
    <property type="term" value="C:outer membrane"/>
    <property type="evidence" value="ECO:0007669"/>
    <property type="project" value="InterPro"/>
</dbReference>
<dbReference type="InterPro" id="IPR043990">
    <property type="entry name" value="AC_1"/>
</dbReference>
<dbReference type="Gene3D" id="2.160.20.20">
    <property type="match status" value="1"/>
</dbReference>
<evidence type="ECO:0000259" key="1">
    <source>
        <dbReference type="PROSITE" id="PS51208"/>
    </source>
</evidence>
<reference evidence="2" key="1">
    <citation type="journal article" date="2023" name="J Glob Antimicrob Resist">
        <title>Emergence of NDM-1 and KPC-3 carbapenemases in Kluyvera cryocrescens: Investigating genetic heterogeneity and acquisition routes of blaNDM-1 in Enterobacterales species in Portugal.</title>
        <authorList>
            <person name="Loiodice M."/>
            <person name="Ribeiro M."/>
            <person name="Peixe L."/>
            <person name="Novais A."/>
        </authorList>
    </citation>
    <scope>NUCLEOTIDE SEQUENCE</scope>
    <source>
        <strain evidence="2">K629</strain>
    </source>
</reference>
<dbReference type="NCBIfam" id="TIGR01414">
    <property type="entry name" value="autotrans_barl"/>
    <property type="match status" value="1"/>
</dbReference>
<dbReference type="EMBL" id="JAUEQX010000017">
    <property type="protein sequence ID" value="MDW3778875.1"/>
    <property type="molecule type" value="Genomic_DNA"/>
</dbReference>
<feature type="domain" description="Autotransporter" evidence="1">
    <location>
        <begin position="590"/>
        <end position="875"/>
    </location>
</feature>
<dbReference type="RefSeq" id="WP_318242945.1">
    <property type="nucleotide sequence ID" value="NZ_JAUEQX010000017.1"/>
</dbReference>
<dbReference type="Gene3D" id="2.40.128.130">
    <property type="entry name" value="Autotransporter beta-domain"/>
    <property type="match status" value="1"/>
</dbReference>
<dbReference type="Pfam" id="PF18883">
    <property type="entry name" value="AC_1"/>
    <property type="match status" value="1"/>
</dbReference>
<dbReference type="InterPro" id="IPR012332">
    <property type="entry name" value="Autotransporter_pectin_lyase_C"/>
</dbReference>
<dbReference type="AlphaFoldDB" id="A0AAW9CBN6"/>
<protein>
    <submittedName>
        <fullName evidence="2">Autotransporter outer membrane beta-barrel domain-containing protein</fullName>
    </submittedName>
</protein>
<evidence type="ECO:0000313" key="3">
    <source>
        <dbReference type="Proteomes" id="UP001276300"/>
    </source>
</evidence>
<evidence type="ECO:0000313" key="2">
    <source>
        <dbReference type="EMBL" id="MDW3778875.1"/>
    </source>
</evidence>
<dbReference type="PANTHER" id="PTHR12338:SF5">
    <property type="entry name" value="ANTIGEN 43-RELATED"/>
    <property type="match status" value="1"/>
</dbReference>
<dbReference type="SUPFAM" id="SSF51126">
    <property type="entry name" value="Pectin lyase-like"/>
    <property type="match status" value="1"/>
</dbReference>
<dbReference type="InterPro" id="IPR011050">
    <property type="entry name" value="Pectin_lyase_fold/virulence"/>
</dbReference>
<name>A0AAW9CBN6_KLUCR</name>
<dbReference type="Pfam" id="PF03797">
    <property type="entry name" value="Autotransporter"/>
    <property type="match status" value="1"/>
</dbReference>
<organism evidence="2 3">
    <name type="scientific">Kluyvera cryocrescens</name>
    <name type="common">Kluyvera citrophila</name>
    <dbReference type="NCBI Taxonomy" id="580"/>
    <lineage>
        <taxon>Bacteria</taxon>
        <taxon>Pseudomonadati</taxon>
        <taxon>Pseudomonadota</taxon>
        <taxon>Gammaproteobacteria</taxon>
        <taxon>Enterobacterales</taxon>
        <taxon>Enterobacteriaceae</taxon>
        <taxon>Kluyvera</taxon>
    </lineage>
</organism>
<dbReference type="SUPFAM" id="SSF103515">
    <property type="entry name" value="Autotransporter"/>
    <property type="match status" value="1"/>
</dbReference>
<dbReference type="InterPro" id="IPR006315">
    <property type="entry name" value="OM_autotransptr_brl_dom"/>
</dbReference>
<dbReference type="InterPro" id="IPR036709">
    <property type="entry name" value="Autotransporte_beta_dom_sf"/>
</dbReference>
<dbReference type="PROSITE" id="PS51208">
    <property type="entry name" value="AUTOTRANSPORTER"/>
    <property type="match status" value="1"/>
</dbReference>
<dbReference type="InterPro" id="IPR050909">
    <property type="entry name" value="Bact_Autotransporter_VF"/>
</dbReference>
<dbReference type="Proteomes" id="UP001276300">
    <property type="component" value="Unassembled WGS sequence"/>
</dbReference>
<dbReference type="PANTHER" id="PTHR12338">
    <property type="entry name" value="AUTOTRANSPORTER"/>
    <property type="match status" value="1"/>
</dbReference>
<accession>A0AAW9CBN6</accession>
<gene>
    <name evidence="2" type="ORF">QWU01_18905</name>
</gene>